<feature type="transmembrane region" description="Helical" evidence="1">
    <location>
        <begin position="163"/>
        <end position="188"/>
    </location>
</feature>
<keyword evidence="1" id="KW-1133">Transmembrane helix</keyword>
<name>M0P7U2_9EURY</name>
<feature type="transmembrane region" description="Helical" evidence="1">
    <location>
        <begin position="194"/>
        <end position="211"/>
    </location>
</feature>
<feature type="domain" description="DUF7344" evidence="2">
    <location>
        <begin position="49"/>
        <end position="128"/>
    </location>
</feature>
<dbReference type="InterPro" id="IPR055768">
    <property type="entry name" value="DUF7344"/>
</dbReference>
<keyword evidence="1" id="KW-0472">Membrane</keyword>
<keyword evidence="1" id="KW-0812">Transmembrane</keyword>
<dbReference type="PATRIC" id="fig|1230456.3.peg.1575"/>
<dbReference type="Proteomes" id="UP000011546">
    <property type="component" value="Unassembled WGS sequence"/>
</dbReference>
<evidence type="ECO:0000313" key="3">
    <source>
        <dbReference type="EMBL" id="EMA64900.1"/>
    </source>
</evidence>
<dbReference type="AlphaFoldDB" id="M0P7U2"/>
<organism evidence="3 4">
    <name type="scientific">Halorubrum kocurii JCM 14978</name>
    <dbReference type="NCBI Taxonomy" id="1230456"/>
    <lineage>
        <taxon>Archaea</taxon>
        <taxon>Methanobacteriati</taxon>
        <taxon>Methanobacteriota</taxon>
        <taxon>Stenosarchaea group</taxon>
        <taxon>Halobacteria</taxon>
        <taxon>Halobacteriales</taxon>
        <taxon>Haloferacaceae</taxon>
        <taxon>Halorubrum</taxon>
    </lineage>
</organism>
<dbReference type="EMBL" id="AOJH01000051">
    <property type="protein sequence ID" value="EMA64900.1"/>
    <property type="molecule type" value="Genomic_DNA"/>
</dbReference>
<comment type="caution">
    <text evidence="3">The sequence shown here is derived from an EMBL/GenBank/DDBJ whole genome shotgun (WGS) entry which is preliminary data.</text>
</comment>
<protein>
    <recommendedName>
        <fullName evidence="2">DUF7344 domain-containing protein</fullName>
    </recommendedName>
</protein>
<sequence length="212" mass="22907">MSLNSNDSSNSRTADRPVTEFEHGHLSDLGAVGRAVPADGTELNTSQLFDLLKNRRRRSVTRFLYENDGNAVLSDLAEHIAAEENDITVQQLSSTERKRVYIALYQCHLPKMASLGVIDYDKNRGTVELRASASRLLQYINTDEDGREGNRTRGGNGTPDRAWVAPAIAAFVFLTVSVGALGIGPLAAASATTWTLLGLVGVVAIIGCQYVT</sequence>
<reference evidence="3 4" key="1">
    <citation type="journal article" date="2014" name="PLoS Genet.">
        <title>Phylogenetically driven sequencing of extremely halophilic archaea reveals strategies for static and dynamic osmo-response.</title>
        <authorList>
            <person name="Becker E.A."/>
            <person name="Seitzer P.M."/>
            <person name="Tritt A."/>
            <person name="Larsen D."/>
            <person name="Krusor M."/>
            <person name="Yao A.I."/>
            <person name="Wu D."/>
            <person name="Madern D."/>
            <person name="Eisen J.A."/>
            <person name="Darling A.E."/>
            <person name="Facciotti M.T."/>
        </authorList>
    </citation>
    <scope>NUCLEOTIDE SEQUENCE [LARGE SCALE GENOMIC DNA]</scope>
    <source>
        <strain evidence="3 4">JCM 14978</strain>
    </source>
</reference>
<keyword evidence="4" id="KW-1185">Reference proteome</keyword>
<dbReference type="RefSeq" id="WP_008848323.1">
    <property type="nucleotide sequence ID" value="NZ_AOJH01000051.1"/>
</dbReference>
<evidence type="ECO:0000256" key="1">
    <source>
        <dbReference type="SAM" id="Phobius"/>
    </source>
</evidence>
<dbReference type="OrthoDB" id="331021at2157"/>
<dbReference type="Pfam" id="PF24035">
    <property type="entry name" value="DUF7344"/>
    <property type="match status" value="1"/>
</dbReference>
<accession>M0P7U2</accession>
<evidence type="ECO:0000259" key="2">
    <source>
        <dbReference type="Pfam" id="PF24035"/>
    </source>
</evidence>
<proteinExistence type="predicted"/>
<evidence type="ECO:0000313" key="4">
    <source>
        <dbReference type="Proteomes" id="UP000011546"/>
    </source>
</evidence>
<gene>
    <name evidence="3" type="ORF">C468_07996</name>
</gene>